<name>A0ABT0TQ15_9FLAO</name>
<dbReference type="PANTHER" id="PTHR33602:SF1">
    <property type="entry name" value="REGULATORY PROTEIN RECX FAMILY PROTEIN"/>
    <property type="match status" value="1"/>
</dbReference>
<feature type="domain" description="RecX third three-helical" evidence="6">
    <location>
        <begin position="104"/>
        <end position="149"/>
    </location>
</feature>
<reference evidence="7 8" key="1">
    <citation type="submission" date="2022-05" db="EMBL/GenBank/DDBJ databases">
        <title>Flavobacterium sp., isolated from activated sludge.</title>
        <authorList>
            <person name="Ran Q."/>
        </authorList>
    </citation>
    <scope>NUCLEOTIDE SEQUENCE [LARGE SCALE GENOMIC DNA]</scope>
    <source>
        <strain evidence="7 8">HXWNR70</strain>
    </source>
</reference>
<dbReference type="Pfam" id="PF02631">
    <property type="entry name" value="RecX_HTH2"/>
    <property type="match status" value="1"/>
</dbReference>
<comment type="subcellular location">
    <subcellularLocation>
        <location evidence="1">Cytoplasm</location>
    </subcellularLocation>
</comment>
<evidence type="ECO:0000256" key="4">
    <source>
        <dbReference type="ARBA" id="ARBA00022490"/>
    </source>
</evidence>
<comment type="caution">
    <text evidence="7">The sequence shown here is derived from an EMBL/GenBank/DDBJ whole genome shotgun (WGS) entry which is preliminary data.</text>
</comment>
<gene>
    <name evidence="7" type="ORF">NAT50_09480</name>
</gene>
<dbReference type="Proteomes" id="UP001317191">
    <property type="component" value="Unassembled WGS sequence"/>
</dbReference>
<dbReference type="Pfam" id="PF21981">
    <property type="entry name" value="RecX_HTH3"/>
    <property type="match status" value="1"/>
</dbReference>
<dbReference type="InterPro" id="IPR053924">
    <property type="entry name" value="RecX_HTH_2nd"/>
</dbReference>
<organism evidence="7 8">
    <name type="scientific">Flavobacterium luminosum</name>
    <dbReference type="NCBI Taxonomy" id="2949086"/>
    <lineage>
        <taxon>Bacteria</taxon>
        <taxon>Pseudomonadati</taxon>
        <taxon>Bacteroidota</taxon>
        <taxon>Flavobacteriia</taxon>
        <taxon>Flavobacteriales</taxon>
        <taxon>Flavobacteriaceae</taxon>
        <taxon>Flavobacterium</taxon>
    </lineage>
</organism>
<comment type="similarity">
    <text evidence="2">Belongs to the RecX family.</text>
</comment>
<evidence type="ECO:0000259" key="5">
    <source>
        <dbReference type="Pfam" id="PF02631"/>
    </source>
</evidence>
<keyword evidence="8" id="KW-1185">Reference proteome</keyword>
<protein>
    <recommendedName>
        <fullName evidence="3">Regulatory protein RecX</fullName>
    </recommendedName>
</protein>
<feature type="domain" description="RecX second three-helical" evidence="5">
    <location>
        <begin position="57"/>
        <end position="98"/>
    </location>
</feature>
<evidence type="ECO:0000313" key="7">
    <source>
        <dbReference type="EMBL" id="MCL9809587.1"/>
    </source>
</evidence>
<dbReference type="InterPro" id="IPR053925">
    <property type="entry name" value="RecX_HTH_3rd"/>
</dbReference>
<accession>A0ABT0TQ15</accession>
<dbReference type="InterPro" id="IPR036388">
    <property type="entry name" value="WH-like_DNA-bd_sf"/>
</dbReference>
<dbReference type="PANTHER" id="PTHR33602">
    <property type="entry name" value="REGULATORY PROTEIN RECX FAMILY PROTEIN"/>
    <property type="match status" value="1"/>
</dbReference>
<dbReference type="InterPro" id="IPR003783">
    <property type="entry name" value="Regulatory_RecX"/>
</dbReference>
<dbReference type="Gene3D" id="1.10.10.10">
    <property type="entry name" value="Winged helix-like DNA-binding domain superfamily/Winged helix DNA-binding domain"/>
    <property type="match status" value="2"/>
</dbReference>
<evidence type="ECO:0000256" key="3">
    <source>
        <dbReference type="ARBA" id="ARBA00018111"/>
    </source>
</evidence>
<keyword evidence="4" id="KW-0963">Cytoplasm</keyword>
<dbReference type="EMBL" id="JAMLJM010000007">
    <property type="protein sequence ID" value="MCL9809587.1"/>
    <property type="molecule type" value="Genomic_DNA"/>
</dbReference>
<evidence type="ECO:0000256" key="1">
    <source>
        <dbReference type="ARBA" id="ARBA00004496"/>
    </source>
</evidence>
<sequence>MSTQSYTVSEAQKKMEYYCSYQERCHHEVVAKLQSMNMIPQAIDLIVVHLITHNFLNEERFARSFARGKHRFKKWGRFRIESELKSRHISSYNITKALQEIPKEVYWTTFHELAEKHWESIKIQNLQQKRKKFCDFLLRKGYETSLIFEKLNDLEKGITSEW</sequence>
<evidence type="ECO:0000256" key="2">
    <source>
        <dbReference type="ARBA" id="ARBA00009695"/>
    </source>
</evidence>
<evidence type="ECO:0000313" key="8">
    <source>
        <dbReference type="Proteomes" id="UP001317191"/>
    </source>
</evidence>
<evidence type="ECO:0000259" key="6">
    <source>
        <dbReference type="Pfam" id="PF21981"/>
    </source>
</evidence>
<proteinExistence type="inferred from homology"/>